<dbReference type="FunFam" id="3.40.50.1240:FF:000029">
    <property type="entry name" value="Phosphoglycerate mutase-like protein 4"/>
    <property type="match status" value="2"/>
</dbReference>
<evidence type="ECO:0000256" key="2">
    <source>
        <dbReference type="PIRSR" id="PIRSR613078-1"/>
    </source>
</evidence>
<dbReference type="Pfam" id="PF00300">
    <property type="entry name" value="His_Phos_1"/>
    <property type="match status" value="2"/>
</dbReference>
<dbReference type="CDD" id="cd07067">
    <property type="entry name" value="HP_PGM_like"/>
    <property type="match status" value="2"/>
</dbReference>
<dbReference type="AlphaFoldDB" id="A0A1R3GF96"/>
<dbReference type="OMA" id="HEGYETI"/>
<feature type="active site" description="Proton donor/acceptor" evidence="2">
    <location>
        <position position="304"/>
    </location>
</feature>
<gene>
    <name evidence="4" type="ORF">CCACVL1_26329</name>
</gene>
<dbReference type="SUPFAM" id="SSF53254">
    <property type="entry name" value="Phosphoglycerate mutase-like"/>
    <property type="match status" value="2"/>
</dbReference>
<dbReference type="OrthoDB" id="354304at2759"/>
<dbReference type="PROSITE" id="PS00175">
    <property type="entry name" value="PG_MUTASE"/>
    <property type="match status" value="2"/>
</dbReference>
<evidence type="ECO:0000256" key="3">
    <source>
        <dbReference type="PIRSR" id="PIRSR613078-2"/>
    </source>
</evidence>
<keyword evidence="5" id="KW-1185">Reference proteome</keyword>
<comment type="similarity">
    <text evidence="1">Belongs to the phosphoglycerate mutase family.</text>
</comment>
<feature type="active site" description="Tele-phosphohistidine intermediate" evidence="2">
    <location>
        <position position="229"/>
    </location>
</feature>
<dbReference type="SMART" id="SM00855">
    <property type="entry name" value="PGAM"/>
    <property type="match status" value="2"/>
</dbReference>
<evidence type="ECO:0000313" key="5">
    <source>
        <dbReference type="Proteomes" id="UP000188268"/>
    </source>
</evidence>
<proteinExistence type="inferred from homology"/>
<name>A0A1R3GF96_COCAP</name>
<evidence type="ECO:0000256" key="1">
    <source>
        <dbReference type="ARBA" id="ARBA00038362"/>
    </source>
</evidence>
<dbReference type="PANTHER" id="PTHR48100">
    <property type="entry name" value="BROAD-SPECIFICITY PHOSPHATASE YOR283W-RELATED"/>
    <property type="match status" value="1"/>
</dbReference>
<dbReference type="InterPro" id="IPR013078">
    <property type="entry name" value="His_Pase_superF_clade-1"/>
</dbReference>
<feature type="binding site" evidence="3">
    <location>
        <begin position="228"/>
        <end position="235"/>
    </location>
    <ligand>
        <name>substrate</name>
    </ligand>
</feature>
<accession>A0A1R3GF96</accession>
<dbReference type="EMBL" id="AWWV01014465">
    <property type="protein sequence ID" value="OMO56731.1"/>
    <property type="molecule type" value="Genomic_DNA"/>
</dbReference>
<evidence type="ECO:0000313" key="4">
    <source>
        <dbReference type="EMBL" id="OMO56731.1"/>
    </source>
</evidence>
<organism evidence="4 5">
    <name type="scientific">Corchorus capsularis</name>
    <name type="common">Jute</name>
    <dbReference type="NCBI Taxonomy" id="210143"/>
    <lineage>
        <taxon>Eukaryota</taxon>
        <taxon>Viridiplantae</taxon>
        <taxon>Streptophyta</taxon>
        <taxon>Embryophyta</taxon>
        <taxon>Tracheophyta</taxon>
        <taxon>Spermatophyta</taxon>
        <taxon>Magnoliopsida</taxon>
        <taxon>eudicotyledons</taxon>
        <taxon>Gunneridae</taxon>
        <taxon>Pentapetalae</taxon>
        <taxon>rosids</taxon>
        <taxon>malvids</taxon>
        <taxon>Malvales</taxon>
        <taxon>Malvaceae</taxon>
        <taxon>Grewioideae</taxon>
        <taxon>Apeibeae</taxon>
        <taxon>Corchorus</taxon>
    </lineage>
</organism>
<dbReference type="InterPro" id="IPR050275">
    <property type="entry name" value="PGM_Phosphatase"/>
</dbReference>
<dbReference type="InterPro" id="IPR001345">
    <property type="entry name" value="PG/BPGM_mutase_AS"/>
</dbReference>
<dbReference type="GO" id="GO:0005829">
    <property type="term" value="C:cytosol"/>
    <property type="evidence" value="ECO:0007669"/>
    <property type="project" value="TreeGrafter"/>
</dbReference>
<dbReference type="STRING" id="210143.A0A1R3GF96"/>
<dbReference type="Gramene" id="OMO56731">
    <property type="protein sequence ID" value="OMO56731"/>
    <property type="gene ID" value="CCACVL1_26329"/>
</dbReference>
<dbReference type="Proteomes" id="UP000188268">
    <property type="component" value="Unassembled WGS sequence"/>
</dbReference>
<dbReference type="GO" id="GO:0016791">
    <property type="term" value="F:phosphatase activity"/>
    <property type="evidence" value="ECO:0007669"/>
    <property type="project" value="TreeGrafter"/>
</dbReference>
<dbReference type="InterPro" id="IPR029033">
    <property type="entry name" value="His_PPase_superfam"/>
</dbReference>
<reference evidence="4 5" key="1">
    <citation type="submission" date="2013-09" db="EMBL/GenBank/DDBJ databases">
        <title>Corchorus capsularis genome sequencing.</title>
        <authorList>
            <person name="Alam M."/>
            <person name="Haque M.S."/>
            <person name="Islam M.S."/>
            <person name="Emdad E.M."/>
            <person name="Islam M.M."/>
            <person name="Ahmed B."/>
            <person name="Halim A."/>
            <person name="Hossen Q.M.M."/>
            <person name="Hossain M.Z."/>
            <person name="Ahmed R."/>
            <person name="Khan M.M."/>
            <person name="Islam R."/>
            <person name="Rashid M.M."/>
            <person name="Khan S.A."/>
            <person name="Rahman M.S."/>
            <person name="Alam M."/>
        </authorList>
    </citation>
    <scope>NUCLEOTIDE SEQUENCE [LARGE SCALE GENOMIC DNA]</scope>
    <source>
        <strain evidence="5">cv. CVL-1</strain>
        <tissue evidence="4">Whole seedling</tissue>
    </source>
</reference>
<sequence>MSDSNSSCMDGAYAEIVVVRHGETEWNADGRIQGHLDVELNEAGRQQAVSVADRLSKESKICAVYSSDLKRALVTAETIAARCGGLEVIKDPDLRERNLGDLQGLVFREAAKLSPKAYKAFLSHRTEQDIPGGGESLDQLYHRCTSSLQRIASKHKGERVVVVSHGGAIRALYKRACPDGKTGKVLNTSVNVFHLTDDEWTIKSWGDVSHLEQTGSMEQAYTEIIVVRHGETAWNAIGRIQGHLDVELNEVGRQQAALVSDRLSREPNISAIYSSDLKRALETAETIASSCGNLQVIKDPELRERHLGDVQGLLFREAAKVRPQAYRAFSSRRTDQVIPGGGESLDQLYHRATSSLQRIGQKHRGKRVVVVTHGGVIRALYRRACSKRFRGSIPNTSVNIFHLSEADQWTIKAWGDINHLNQTGHSKSSLDVNRTSAV</sequence>
<dbReference type="PANTHER" id="PTHR48100:SF34">
    <property type="entry name" value="PHOSPHOGLYCERATE MUTASE-LIKE PROTEIN 4"/>
    <property type="match status" value="1"/>
</dbReference>
<comment type="caution">
    <text evidence="4">The sequence shown here is derived from an EMBL/GenBank/DDBJ whole genome shotgun (WGS) entry which is preliminary data.</text>
</comment>
<dbReference type="Gene3D" id="3.40.50.1240">
    <property type="entry name" value="Phosphoglycerate mutase-like"/>
    <property type="match status" value="2"/>
</dbReference>
<feature type="binding site" evidence="3">
    <location>
        <position position="279"/>
    </location>
    <ligand>
        <name>substrate</name>
    </ligand>
</feature>
<protein>
    <submittedName>
        <fullName evidence="4">Histidine phosphatase superfamily, clade-1</fullName>
    </submittedName>
</protein>